<accession>A0ABR0AL89</accession>
<protein>
    <submittedName>
        <fullName evidence="2">Uncharacterized protein</fullName>
    </submittedName>
</protein>
<evidence type="ECO:0000313" key="2">
    <source>
        <dbReference type="EMBL" id="KAK4025854.1"/>
    </source>
</evidence>
<sequence length="119" mass="13441">MSFIWKWIGSWAMESEVMTVPVRDAQERAVGSSVRECRCTYGCRVMYQERGPGLQGSNRKEKKKKKKKKSAEAGSDLATVDMGEQSKNKNKKNQAKMASAWGRIESLLHPHPFMCACVL</sequence>
<comment type="caution">
    <text evidence="2">The sequence shown here is derived from an EMBL/GenBank/DDBJ whole genome shotgun (WGS) entry which is preliminary data.</text>
</comment>
<evidence type="ECO:0000256" key="1">
    <source>
        <dbReference type="SAM" id="MobiDB-lite"/>
    </source>
</evidence>
<name>A0ABR0AL89_9CRUS</name>
<feature type="region of interest" description="Disordered" evidence="1">
    <location>
        <begin position="51"/>
        <end position="95"/>
    </location>
</feature>
<evidence type="ECO:0000313" key="3">
    <source>
        <dbReference type="Proteomes" id="UP001234178"/>
    </source>
</evidence>
<keyword evidence="3" id="KW-1185">Reference proteome</keyword>
<proteinExistence type="predicted"/>
<reference evidence="2 3" key="1">
    <citation type="journal article" date="2023" name="Nucleic Acids Res.">
        <title>The hologenome of Daphnia magna reveals possible DNA methylation and microbiome-mediated evolution of the host genome.</title>
        <authorList>
            <person name="Chaturvedi A."/>
            <person name="Li X."/>
            <person name="Dhandapani V."/>
            <person name="Marshall H."/>
            <person name="Kissane S."/>
            <person name="Cuenca-Cambronero M."/>
            <person name="Asole G."/>
            <person name="Calvet F."/>
            <person name="Ruiz-Romero M."/>
            <person name="Marangio P."/>
            <person name="Guigo R."/>
            <person name="Rago D."/>
            <person name="Mirbahai L."/>
            <person name="Eastwood N."/>
            <person name="Colbourne J.K."/>
            <person name="Zhou J."/>
            <person name="Mallon E."/>
            <person name="Orsini L."/>
        </authorList>
    </citation>
    <scope>NUCLEOTIDE SEQUENCE [LARGE SCALE GENOMIC DNA]</scope>
    <source>
        <strain evidence="2">LRV0_1</strain>
    </source>
</reference>
<dbReference type="Proteomes" id="UP001234178">
    <property type="component" value="Unassembled WGS sequence"/>
</dbReference>
<feature type="compositionally biased region" description="Basic residues" evidence="1">
    <location>
        <begin position="60"/>
        <end position="69"/>
    </location>
</feature>
<organism evidence="2 3">
    <name type="scientific">Daphnia magna</name>
    <dbReference type="NCBI Taxonomy" id="35525"/>
    <lineage>
        <taxon>Eukaryota</taxon>
        <taxon>Metazoa</taxon>
        <taxon>Ecdysozoa</taxon>
        <taxon>Arthropoda</taxon>
        <taxon>Crustacea</taxon>
        <taxon>Branchiopoda</taxon>
        <taxon>Diplostraca</taxon>
        <taxon>Cladocera</taxon>
        <taxon>Anomopoda</taxon>
        <taxon>Daphniidae</taxon>
        <taxon>Daphnia</taxon>
    </lineage>
</organism>
<gene>
    <name evidence="2" type="ORF">OUZ56_014898</name>
</gene>
<dbReference type="EMBL" id="JAOYFB010000038">
    <property type="protein sequence ID" value="KAK4025854.1"/>
    <property type="molecule type" value="Genomic_DNA"/>
</dbReference>